<reference evidence="1" key="2">
    <citation type="submission" date="2022-01" db="EMBL/GenBank/DDBJ databases">
        <authorList>
            <person name="Yamashiro T."/>
            <person name="Shiraishi A."/>
            <person name="Satake H."/>
            <person name="Nakayama K."/>
        </authorList>
    </citation>
    <scope>NUCLEOTIDE SEQUENCE</scope>
</reference>
<feature type="non-terminal residue" evidence="1">
    <location>
        <position position="1"/>
    </location>
</feature>
<dbReference type="EMBL" id="BQNB010015493">
    <property type="protein sequence ID" value="GJT40652.1"/>
    <property type="molecule type" value="Genomic_DNA"/>
</dbReference>
<reference evidence="1" key="1">
    <citation type="journal article" date="2022" name="Int. J. Mol. Sci.">
        <title>Draft Genome of Tanacetum Coccineum: Genomic Comparison of Closely Related Tanacetum-Family Plants.</title>
        <authorList>
            <person name="Yamashiro T."/>
            <person name="Shiraishi A."/>
            <person name="Nakayama K."/>
            <person name="Satake H."/>
        </authorList>
    </citation>
    <scope>NUCLEOTIDE SEQUENCE</scope>
</reference>
<organism evidence="1 2">
    <name type="scientific">Tanacetum coccineum</name>
    <dbReference type="NCBI Taxonomy" id="301880"/>
    <lineage>
        <taxon>Eukaryota</taxon>
        <taxon>Viridiplantae</taxon>
        <taxon>Streptophyta</taxon>
        <taxon>Embryophyta</taxon>
        <taxon>Tracheophyta</taxon>
        <taxon>Spermatophyta</taxon>
        <taxon>Magnoliopsida</taxon>
        <taxon>eudicotyledons</taxon>
        <taxon>Gunneridae</taxon>
        <taxon>Pentapetalae</taxon>
        <taxon>asterids</taxon>
        <taxon>campanulids</taxon>
        <taxon>Asterales</taxon>
        <taxon>Asteraceae</taxon>
        <taxon>Asteroideae</taxon>
        <taxon>Anthemideae</taxon>
        <taxon>Anthemidinae</taxon>
        <taxon>Tanacetum</taxon>
    </lineage>
</organism>
<protein>
    <recommendedName>
        <fullName evidence="3">Reverse transcriptase domain-containing protein</fullName>
    </recommendedName>
</protein>
<dbReference type="Proteomes" id="UP001151760">
    <property type="component" value="Unassembled WGS sequence"/>
</dbReference>
<sequence>NDEALDINLDLLEERKEQAAIREARIKAKMEKYYNFKVRNTSFKPGYLVYRNNDASHAKDSRKLSPKWEGPYKVTEALSIGAYKLRDQ</sequence>
<proteinExistence type="predicted"/>
<name>A0ABQ5DQJ6_9ASTR</name>
<comment type="caution">
    <text evidence="1">The sequence shown here is derived from an EMBL/GenBank/DDBJ whole genome shotgun (WGS) entry which is preliminary data.</text>
</comment>
<accession>A0ABQ5DQJ6</accession>
<evidence type="ECO:0008006" key="3">
    <source>
        <dbReference type="Google" id="ProtNLM"/>
    </source>
</evidence>
<evidence type="ECO:0000313" key="1">
    <source>
        <dbReference type="EMBL" id="GJT40652.1"/>
    </source>
</evidence>
<gene>
    <name evidence="1" type="ORF">Tco_0940517</name>
</gene>
<evidence type="ECO:0000313" key="2">
    <source>
        <dbReference type="Proteomes" id="UP001151760"/>
    </source>
</evidence>
<keyword evidence="2" id="KW-1185">Reference proteome</keyword>